<comment type="caution">
    <text evidence="1">The sequence shown here is derived from an EMBL/GenBank/DDBJ whole genome shotgun (WGS) entry which is preliminary data.</text>
</comment>
<evidence type="ECO:0000313" key="1">
    <source>
        <dbReference type="EMBL" id="OUR75505.1"/>
    </source>
</evidence>
<evidence type="ECO:0000313" key="2">
    <source>
        <dbReference type="Proteomes" id="UP000243053"/>
    </source>
</evidence>
<dbReference type="EMBL" id="MAAF01000110">
    <property type="protein sequence ID" value="OUR75505.1"/>
    <property type="molecule type" value="Genomic_DNA"/>
</dbReference>
<sequence length="66" mass="7934">MLKPSTVKAFLQFYCYKYQVFKLRFNYLMRCSKKTIDDHILTYYTSFNQSAATQHTKKEALLCLHN</sequence>
<dbReference type="AlphaFoldDB" id="A0A1Y5E3B2"/>
<reference evidence="2" key="1">
    <citation type="journal article" date="2017" name="Proc. Natl. Acad. Sci. U.S.A.">
        <title>Simulation of Deepwater Horizon oil plume reveals substrate specialization within a complex community of hydrocarbon degraders.</title>
        <authorList>
            <person name="Hu P."/>
            <person name="Dubinsky E.A."/>
            <person name="Probst A.J."/>
            <person name="Wang J."/>
            <person name="Sieber C.M.K."/>
            <person name="Tom L.M."/>
            <person name="Gardinali P."/>
            <person name="Banfield J.F."/>
            <person name="Atlas R.M."/>
            <person name="Andersen G.L."/>
        </authorList>
    </citation>
    <scope>NUCLEOTIDE SEQUENCE [LARGE SCALE GENOMIC DNA]</scope>
</reference>
<gene>
    <name evidence="1" type="ORF">A9Q75_17795</name>
</gene>
<protein>
    <submittedName>
        <fullName evidence="1">Uncharacterized protein</fullName>
    </submittedName>
</protein>
<accession>A0A1Y5E3B2</accession>
<dbReference type="Proteomes" id="UP000243053">
    <property type="component" value="Unassembled WGS sequence"/>
</dbReference>
<organism evidence="1 2">
    <name type="scientific">Colwellia psychrerythraea</name>
    <name type="common">Vibrio psychroerythus</name>
    <dbReference type="NCBI Taxonomy" id="28229"/>
    <lineage>
        <taxon>Bacteria</taxon>
        <taxon>Pseudomonadati</taxon>
        <taxon>Pseudomonadota</taxon>
        <taxon>Gammaproteobacteria</taxon>
        <taxon>Alteromonadales</taxon>
        <taxon>Colwelliaceae</taxon>
        <taxon>Colwellia</taxon>
    </lineage>
</organism>
<name>A0A1Y5E3B2_COLPS</name>
<proteinExistence type="predicted"/>